<evidence type="ECO:0000256" key="1">
    <source>
        <dbReference type="ARBA" id="ARBA00004123"/>
    </source>
</evidence>
<comment type="caution">
    <text evidence="7">The sequence shown here is derived from an EMBL/GenBank/DDBJ whole genome shotgun (WGS) entry which is preliminary data.</text>
</comment>
<dbReference type="InterPro" id="IPR042536">
    <property type="entry name" value="TFIIIC_tauA_Sfc1"/>
</dbReference>
<evidence type="ECO:0000256" key="4">
    <source>
        <dbReference type="ARBA" id="ARBA00023242"/>
    </source>
</evidence>
<dbReference type="GO" id="GO:0001002">
    <property type="term" value="F:RNA polymerase III type 1 promoter sequence-specific DNA binding"/>
    <property type="evidence" value="ECO:0007669"/>
    <property type="project" value="TreeGrafter"/>
</dbReference>
<dbReference type="GO" id="GO:0005634">
    <property type="term" value="C:nucleus"/>
    <property type="evidence" value="ECO:0007669"/>
    <property type="project" value="UniProtKB-SubCell"/>
</dbReference>
<dbReference type="EMBL" id="JAEAOA010000727">
    <property type="protein sequence ID" value="KAK3604386.1"/>
    <property type="molecule type" value="Genomic_DNA"/>
</dbReference>
<dbReference type="GO" id="GO:0006384">
    <property type="term" value="P:transcription initiation at RNA polymerase III promoter"/>
    <property type="evidence" value="ECO:0007669"/>
    <property type="project" value="InterPro"/>
</dbReference>
<reference evidence="7" key="1">
    <citation type="journal article" date="2021" name="Genome Biol. Evol.">
        <title>A High-Quality Reference Genome for a Parasitic Bivalve with Doubly Uniparental Inheritance (Bivalvia: Unionida).</title>
        <authorList>
            <person name="Smith C.H."/>
        </authorList>
    </citation>
    <scope>NUCLEOTIDE SEQUENCE</scope>
    <source>
        <strain evidence="7">CHS0354</strain>
    </source>
</reference>
<evidence type="ECO:0000313" key="8">
    <source>
        <dbReference type="Proteomes" id="UP001195483"/>
    </source>
</evidence>
<keyword evidence="3" id="KW-0804">Transcription</keyword>
<feature type="domain" description="Transcription factor IIIC subunit 5 HTH" evidence="5">
    <location>
        <begin position="172"/>
        <end position="326"/>
    </location>
</feature>
<feature type="domain" description="Transcription factor IIIC subunit Tfc1/Sfc1 triple barrel" evidence="6">
    <location>
        <begin position="32"/>
        <end position="134"/>
    </location>
</feature>
<evidence type="ECO:0008006" key="9">
    <source>
        <dbReference type="Google" id="ProtNLM"/>
    </source>
</evidence>
<dbReference type="Pfam" id="PF09734">
    <property type="entry name" value="Tau95"/>
    <property type="match status" value="1"/>
</dbReference>
<keyword evidence="8" id="KW-1185">Reference proteome</keyword>
<sequence>MNSEHDGMDDHTTWKESIEKIDIPYNGNKHFVCVEHPGVIQNVDKALETIGNVKTVGKIYNDPSRRLALNWRPRDAYCKPVYGHRCNTTSLLLKVTRRKKKNAGDAGDFQYKAEVAGIIETTYKYQALVDYQYLPIQKKEGEKGTYENLLPKVVVQGLEDRQEFLNRDVPFFLPPTVFTRVDNPVDYLYRPDMEHTKRKGAFFPDLHRPDNLIGSVRQRRTVYTIFVNYGNKIPDQALDGANENLNYFLVDPKWVEETQQLFEEHPCWLKVMLKLRVSFRPDRLKYILPIVAYYYLDGPWRCQWVKIGYNPSKDPSAKIYQTIDYRVKQNSLIKMSISTKRGVLSTSLWNEVQRNQSQVAKINVSSLEQDPQDDTVLEFPDDPDFDKDLLYTFKPGKLPPYRLIYYQARNVLLDEVQALIKKNNGKETGCNEKDGWCVDNFCDQTRMYMKKAQHSLLDIDETLQCKKSKRKMRYLSDSGDEIDDNFQDEDMDIS</sequence>
<dbReference type="FunFam" id="3.30.200.160:FF:000002">
    <property type="entry name" value="Transcription factor IIIC, subunit 5"/>
    <property type="match status" value="1"/>
</dbReference>
<dbReference type="AlphaFoldDB" id="A0AAE0T612"/>
<dbReference type="InterPro" id="IPR041499">
    <property type="entry name" value="Tfc1/Sfc1_N"/>
</dbReference>
<name>A0AAE0T612_9BIVA</name>
<evidence type="ECO:0000313" key="7">
    <source>
        <dbReference type="EMBL" id="KAK3604386.1"/>
    </source>
</evidence>
<keyword evidence="2" id="KW-0238">DNA-binding</keyword>
<organism evidence="7 8">
    <name type="scientific">Potamilus streckersoni</name>
    <dbReference type="NCBI Taxonomy" id="2493646"/>
    <lineage>
        <taxon>Eukaryota</taxon>
        <taxon>Metazoa</taxon>
        <taxon>Spiralia</taxon>
        <taxon>Lophotrochozoa</taxon>
        <taxon>Mollusca</taxon>
        <taxon>Bivalvia</taxon>
        <taxon>Autobranchia</taxon>
        <taxon>Heteroconchia</taxon>
        <taxon>Palaeoheterodonta</taxon>
        <taxon>Unionida</taxon>
        <taxon>Unionoidea</taxon>
        <taxon>Unionidae</taxon>
        <taxon>Ambleminae</taxon>
        <taxon>Lampsilini</taxon>
        <taxon>Potamilus</taxon>
    </lineage>
</organism>
<dbReference type="Pfam" id="PF17682">
    <property type="entry name" value="Tau95_N"/>
    <property type="match status" value="1"/>
</dbReference>
<dbReference type="PANTHER" id="PTHR13230:SF5">
    <property type="entry name" value="GENERAL TRANSCRIPTION FACTOR 3C POLYPEPTIDE 5"/>
    <property type="match status" value="1"/>
</dbReference>
<proteinExistence type="predicted"/>
<keyword evidence="4" id="KW-0539">Nucleus</keyword>
<reference evidence="7" key="2">
    <citation type="journal article" date="2021" name="Genome Biol. Evol.">
        <title>Developing a high-quality reference genome for a parasitic bivalve with doubly uniparental inheritance (Bivalvia: Unionida).</title>
        <authorList>
            <person name="Smith C.H."/>
        </authorList>
    </citation>
    <scope>NUCLEOTIDE SEQUENCE</scope>
    <source>
        <strain evidence="7">CHS0354</strain>
        <tissue evidence="7">Mantle</tissue>
    </source>
</reference>
<dbReference type="Gene3D" id="3.30.200.160">
    <property type="entry name" value="TFIIIC, subcomplex tauA, subunit Sfc1, barrel domain"/>
    <property type="match status" value="1"/>
</dbReference>
<comment type="subcellular location">
    <subcellularLocation>
        <location evidence="1">Nucleus</location>
    </subcellularLocation>
</comment>
<protein>
    <recommendedName>
        <fullName evidence="9">General transcription factor 3C polypeptide 5</fullName>
    </recommendedName>
</protein>
<evidence type="ECO:0000259" key="5">
    <source>
        <dbReference type="Pfam" id="PF09734"/>
    </source>
</evidence>
<dbReference type="Proteomes" id="UP001195483">
    <property type="component" value="Unassembled WGS sequence"/>
</dbReference>
<dbReference type="GO" id="GO:0000127">
    <property type="term" value="C:transcription factor TFIIIC complex"/>
    <property type="evidence" value="ECO:0007669"/>
    <property type="project" value="InterPro"/>
</dbReference>
<evidence type="ECO:0000256" key="3">
    <source>
        <dbReference type="ARBA" id="ARBA00023163"/>
    </source>
</evidence>
<accession>A0AAE0T612</accession>
<dbReference type="InterPro" id="IPR019136">
    <property type="entry name" value="TF_IIIC_su-5_HTH"/>
</dbReference>
<gene>
    <name evidence="7" type="ORF">CHS0354_011872</name>
</gene>
<reference evidence="7" key="3">
    <citation type="submission" date="2023-05" db="EMBL/GenBank/DDBJ databases">
        <authorList>
            <person name="Smith C.H."/>
        </authorList>
    </citation>
    <scope>NUCLEOTIDE SEQUENCE</scope>
    <source>
        <strain evidence="7">CHS0354</strain>
        <tissue evidence="7">Mantle</tissue>
    </source>
</reference>
<dbReference type="InterPro" id="IPR040454">
    <property type="entry name" value="TF_IIIC_Tfc1/Sfc1"/>
</dbReference>
<dbReference type="GO" id="GO:0001003">
    <property type="term" value="F:RNA polymerase III type 2 promoter sequence-specific DNA binding"/>
    <property type="evidence" value="ECO:0007669"/>
    <property type="project" value="TreeGrafter"/>
</dbReference>
<dbReference type="PANTHER" id="PTHR13230">
    <property type="entry name" value="GENERAL TRANSCRIPTION FACTOR IIIC, POLYPEPTIDE 5"/>
    <property type="match status" value="1"/>
</dbReference>
<evidence type="ECO:0000256" key="2">
    <source>
        <dbReference type="ARBA" id="ARBA00023125"/>
    </source>
</evidence>
<evidence type="ECO:0000259" key="6">
    <source>
        <dbReference type="Pfam" id="PF17682"/>
    </source>
</evidence>